<keyword evidence="1" id="KW-1185">Reference proteome</keyword>
<protein>
    <submittedName>
        <fullName evidence="2">HET domain-containing protein</fullName>
    </submittedName>
</protein>
<dbReference type="AlphaFoldDB" id="A0A183CNZ4"/>
<organism evidence="1 2">
    <name type="scientific">Globodera pallida</name>
    <name type="common">Potato cyst nematode worm</name>
    <name type="synonym">Heterodera pallida</name>
    <dbReference type="NCBI Taxonomy" id="36090"/>
    <lineage>
        <taxon>Eukaryota</taxon>
        <taxon>Metazoa</taxon>
        <taxon>Ecdysozoa</taxon>
        <taxon>Nematoda</taxon>
        <taxon>Chromadorea</taxon>
        <taxon>Rhabditida</taxon>
        <taxon>Tylenchina</taxon>
        <taxon>Tylenchomorpha</taxon>
        <taxon>Tylenchoidea</taxon>
        <taxon>Heteroderidae</taxon>
        <taxon>Heteroderinae</taxon>
        <taxon>Globodera</taxon>
    </lineage>
</organism>
<evidence type="ECO:0000313" key="1">
    <source>
        <dbReference type="Proteomes" id="UP000050741"/>
    </source>
</evidence>
<sequence>YVDQSVIEFLQRIRPLFNSAETNVRIATSGDQSRSWEIIRQEIWPLFNDNICGFLLLDSSVLDNLRQIAPAILRSCTKLLLIHCWDLFPAFPADDDAGTSSGQALAKWLLTARGDGLPKVLNCAPYAANLTELIWSFVNASKSANFIIRLMRPPGPGSMPFTMNNNLSEQLTLRRVNNRWLLVRCPIGRDEDKWAKWETEAIQWKWDSQWNRIIINFNI</sequence>
<proteinExistence type="predicted"/>
<reference evidence="2" key="2">
    <citation type="submission" date="2016-06" db="UniProtKB">
        <authorList>
            <consortium name="WormBaseParasite"/>
        </authorList>
    </citation>
    <scope>IDENTIFICATION</scope>
</reference>
<dbReference type="Proteomes" id="UP000050741">
    <property type="component" value="Unassembled WGS sequence"/>
</dbReference>
<evidence type="ECO:0000313" key="2">
    <source>
        <dbReference type="WBParaSite" id="GPLIN_001460100"/>
    </source>
</evidence>
<reference evidence="1" key="1">
    <citation type="submission" date="2014-05" db="EMBL/GenBank/DDBJ databases">
        <title>The genome and life-stage specific transcriptomes of Globodera pallida elucidate key aspects of plant parasitism by a cyst nematode.</title>
        <authorList>
            <person name="Cotton J.A."/>
            <person name="Lilley C.J."/>
            <person name="Jones L.M."/>
            <person name="Kikuchi T."/>
            <person name="Reid A.J."/>
            <person name="Thorpe P."/>
            <person name="Tsai I.J."/>
            <person name="Beasley H."/>
            <person name="Blok V."/>
            <person name="Cock P.J.A."/>
            <person name="Van den Akker S.E."/>
            <person name="Holroyd N."/>
            <person name="Hunt M."/>
            <person name="Mantelin S."/>
            <person name="Naghra H."/>
            <person name="Pain A."/>
            <person name="Palomares-Rius J.E."/>
            <person name="Zarowiecki M."/>
            <person name="Berriman M."/>
            <person name="Jones J.T."/>
            <person name="Urwin P.E."/>
        </authorList>
    </citation>
    <scope>NUCLEOTIDE SEQUENCE [LARGE SCALE GENOMIC DNA]</scope>
    <source>
        <strain evidence="1">Lindley</strain>
    </source>
</reference>
<dbReference type="WBParaSite" id="GPLIN_001460100">
    <property type="protein sequence ID" value="GPLIN_001460100"/>
    <property type="gene ID" value="GPLIN_001460100"/>
</dbReference>
<name>A0A183CNZ4_GLOPA</name>
<accession>A0A183CNZ4</accession>